<accession>A0A345Z4X5</accession>
<evidence type="ECO:0000259" key="1">
    <source>
        <dbReference type="Pfam" id="PF05913"/>
    </source>
</evidence>
<dbReference type="InterPro" id="IPR043894">
    <property type="entry name" value="MupG_C"/>
</dbReference>
<dbReference type="KEGG" id="salx:SALLE_v1c09840"/>
<dbReference type="AlphaFoldDB" id="A0A345Z4X5"/>
<dbReference type="Gene3D" id="2.40.100.10">
    <property type="entry name" value="Cyclophilin-like"/>
    <property type="match status" value="1"/>
</dbReference>
<evidence type="ECO:0000313" key="3">
    <source>
        <dbReference type="EMBL" id="AXK51654.1"/>
    </source>
</evidence>
<evidence type="ECO:0000313" key="4">
    <source>
        <dbReference type="Proteomes" id="UP000254792"/>
    </source>
</evidence>
<dbReference type="EMBL" id="CP031376">
    <property type="protein sequence ID" value="AXK51654.1"/>
    <property type="molecule type" value="Genomic_DNA"/>
</dbReference>
<dbReference type="Proteomes" id="UP000254792">
    <property type="component" value="Chromosome"/>
</dbReference>
<dbReference type="PANTHER" id="PTHR38435:SF1">
    <property type="entry name" value="DUF871 DOMAIN-CONTAINING PROTEIN"/>
    <property type="match status" value="1"/>
</dbReference>
<name>A0A345Z4X5_9MOLU</name>
<dbReference type="SUPFAM" id="SSF50891">
    <property type="entry name" value="Cyclophilin-like"/>
    <property type="match status" value="1"/>
</dbReference>
<evidence type="ECO:0000259" key="2">
    <source>
        <dbReference type="Pfam" id="PF19200"/>
    </source>
</evidence>
<sequence length="363" mass="41831">MRRIGISLYPEQSQLQDNITYLNKASKLGFNILFLSILQFDKTSFAKHRNDYYAVIKEAKKLNYYIILDVADSAFEIMECDINNLKPFSELGVSCLRLDAPLLPAQVAMSTYNDFGIDVQVNISNNDSFIDNILDYQPIVNKVSGSHNFYPLEDSGLPLEFFNQSTTRFKKHNLTTMGFVGGKNGTQGPVPGASKLVTLESHRHLEIDIQAKHLFATNLIDWVVIGNAFASDEELQLLSNLQREFITIKINLDKNKLLPIEQKIIFDNLHFRRGDISEFVIRSTMTRPKYKNELIKPDKLKSKFMMGDIVVLNDNAKHYKGELQIILKDNYLDKENKFNFIENLGDQMVILDYINAWTKFRFY</sequence>
<reference evidence="3 4" key="1">
    <citation type="submission" date="2018-07" db="EMBL/GenBank/DDBJ databases">
        <title>Complete genome sequence of Spiroplasma alleghenense PLHS-1 (ATCC 51752).</title>
        <authorList>
            <person name="Chou L."/>
            <person name="Lee T.-Y."/>
            <person name="Tsai Y.-M."/>
            <person name="Kuo C.-H."/>
        </authorList>
    </citation>
    <scope>NUCLEOTIDE SEQUENCE [LARGE SCALE GENOMIC DNA]</scope>
    <source>
        <strain evidence="3 4">PLHS-1</strain>
    </source>
</reference>
<keyword evidence="4" id="KW-1185">Reference proteome</keyword>
<dbReference type="RefSeq" id="WP_162807964.1">
    <property type="nucleotide sequence ID" value="NZ_CP031376.1"/>
</dbReference>
<dbReference type="Pfam" id="PF05913">
    <property type="entry name" value="MupG_C"/>
    <property type="match status" value="1"/>
</dbReference>
<dbReference type="InterPro" id="IPR008589">
    <property type="entry name" value="MupG"/>
</dbReference>
<dbReference type="InterPro" id="IPR029000">
    <property type="entry name" value="Cyclophilin-like_dom_sf"/>
</dbReference>
<dbReference type="InterPro" id="IPR013785">
    <property type="entry name" value="Aldolase_TIM"/>
</dbReference>
<feature type="domain" description="6-phospho-N-acetylmuramidase C-terminal" evidence="1">
    <location>
        <begin position="248"/>
        <end position="362"/>
    </location>
</feature>
<dbReference type="SUPFAM" id="SSF51445">
    <property type="entry name" value="(Trans)glycosidases"/>
    <property type="match status" value="1"/>
</dbReference>
<proteinExistence type="predicted"/>
<organism evidence="3 4">
    <name type="scientific">Spiroplasma alleghenense</name>
    <dbReference type="NCBI Taxonomy" id="216931"/>
    <lineage>
        <taxon>Bacteria</taxon>
        <taxon>Bacillati</taxon>
        <taxon>Mycoplasmatota</taxon>
        <taxon>Mollicutes</taxon>
        <taxon>Entomoplasmatales</taxon>
        <taxon>Spiroplasmataceae</taxon>
        <taxon>Spiroplasma</taxon>
    </lineage>
</organism>
<dbReference type="Gene3D" id="3.20.20.70">
    <property type="entry name" value="Aldolase class I"/>
    <property type="match status" value="1"/>
</dbReference>
<dbReference type="Pfam" id="PF19200">
    <property type="entry name" value="MupG_N"/>
    <property type="match status" value="1"/>
</dbReference>
<dbReference type="InterPro" id="IPR043797">
    <property type="entry name" value="MupG_N"/>
</dbReference>
<feature type="domain" description="6-phospho-N-acetylmuramidase N-terminal" evidence="2">
    <location>
        <begin position="4"/>
        <end position="239"/>
    </location>
</feature>
<dbReference type="PANTHER" id="PTHR38435">
    <property type="match status" value="1"/>
</dbReference>
<dbReference type="InterPro" id="IPR017853">
    <property type="entry name" value="GH"/>
</dbReference>
<gene>
    <name evidence="3" type="ORF">SALLE_v1c09840</name>
</gene>
<protein>
    <submittedName>
        <fullName evidence="3">Outer surface protein</fullName>
    </submittedName>
</protein>